<name>A0A2M9Y704_9LEPT</name>
<evidence type="ECO:0000256" key="1">
    <source>
        <dbReference type="SAM" id="MobiDB-lite"/>
    </source>
</evidence>
<comment type="caution">
    <text evidence="2">The sequence shown here is derived from an EMBL/GenBank/DDBJ whole genome shotgun (WGS) entry which is preliminary data.</text>
</comment>
<organism evidence="2 3">
    <name type="scientific">Leptospira brenneri</name>
    <dbReference type="NCBI Taxonomy" id="2023182"/>
    <lineage>
        <taxon>Bacteria</taxon>
        <taxon>Pseudomonadati</taxon>
        <taxon>Spirochaetota</taxon>
        <taxon>Spirochaetia</taxon>
        <taxon>Leptospirales</taxon>
        <taxon>Leptospiraceae</taxon>
        <taxon>Leptospira</taxon>
    </lineage>
</organism>
<dbReference type="OrthoDB" id="341135at2"/>
<dbReference type="RefSeq" id="WP_100789339.1">
    <property type="nucleotide sequence ID" value="NZ_NPDQ01000001.1"/>
</dbReference>
<dbReference type="PROSITE" id="PS51257">
    <property type="entry name" value="PROKAR_LIPOPROTEIN"/>
    <property type="match status" value="1"/>
</dbReference>
<dbReference type="EMBL" id="RQFP01000001">
    <property type="protein sequence ID" value="TGK95698.1"/>
    <property type="molecule type" value="Genomic_DNA"/>
</dbReference>
<feature type="compositionally biased region" description="Basic residues" evidence="1">
    <location>
        <begin position="346"/>
        <end position="357"/>
    </location>
</feature>
<protein>
    <recommendedName>
        <fullName evidence="4">Lipoprotein</fullName>
    </recommendedName>
</protein>
<feature type="compositionally biased region" description="Basic and acidic residues" evidence="1">
    <location>
        <begin position="313"/>
        <end position="339"/>
    </location>
</feature>
<accession>A0A2M9Y704</accession>
<proteinExistence type="predicted"/>
<gene>
    <name evidence="2" type="ORF">EHQ30_03415</name>
</gene>
<sequence>MNRLYFFGFLLLLTFGCETPQQVITPTFPTRTEQINLNHIRMITKSEAVHTDSKEGKKPLTQEPGVNVEYSENKIPFIQLDLFFEDAGISIIEEIIAGNILEHHIVALNQKGEIIAKQPVNFQAYEILETKTEVMRNKVIVGESKKPVKVNSTSPETKISREAIERQYTDRDTVPQVLEIHDGKVPNPGEYISIYLELTYVNPHLEPNCESYSGNCNGPNQYFFEDVTRRNRRELDILRNRYVDGEVAKFPNLTKEEQSDFKTNIKNKIETSNGAFGPKHGFTKFFFREWNLVSSPRYFRILSVFKNGKQSLHDDRSEEKKLAEESTEDSKSEHNDSHSIFDSPTHTKHKKRTIPTP</sequence>
<reference evidence="2" key="1">
    <citation type="journal article" date="2019" name="PLoS Negl. Trop. Dis.">
        <title>Revisiting the worldwide diversity of Leptospira species in the environment.</title>
        <authorList>
            <person name="Vincent A.T."/>
            <person name="Schiettekatte O."/>
            <person name="Bourhy P."/>
            <person name="Veyrier F.J."/>
            <person name="Picardeau M."/>
        </authorList>
    </citation>
    <scope>NUCLEOTIDE SEQUENCE [LARGE SCALE GENOMIC DNA]</scope>
    <source>
        <strain evidence="2">201800277</strain>
    </source>
</reference>
<keyword evidence="3" id="KW-1185">Reference proteome</keyword>
<dbReference type="Proteomes" id="UP000297891">
    <property type="component" value="Unassembled WGS sequence"/>
</dbReference>
<feature type="region of interest" description="Disordered" evidence="1">
    <location>
        <begin position="313"/>
        <end position="357"/>
    </location>
</feature>
<evidence type="ECO:0000313" key="2">
    <source>
        <dbReference type="EMBL" id="TGK95698.1"/>
    </source>
</evidence>
<evidence type="ECO:0008006" key="4">
    <source>
        <dbReference type="Google" id="ProtNLM"/>
    </source>
</evidence>
<dbReference type="AlphaFoldDB" id="A0A2M9Y704"/>
<evidence type="ECO:0000313" key="3">
    <source>
        <dbReference type="Proteomes" id="UP000297891"/>
    </source>
</evidence>